<keyword evidence="13 16" id="KW-0472">Membrane</keyword>
<keyword evidence="11 16" id="KW-1133">Transmembrane helix</keyword>
<evidence type="ECO:0000256" key="15">
    <source>
        <dbReference type="SAM" id="MobiDB-lite"/>
    </source>
</evidence>
<feature type="transmembrane region" description="Helical" evidence="16">
    <location>
        <begin position="274"/>
        <end position="293"/>
    </location>
</feature>
<dbReference type="Gene3D" id="3.30.565.10">
    <property type="entry name" value="Histidine kinase-like ATPase, C-terminal domain"/>
    <property type="match status" value="1"/>
</dbReference>
<evidence type="ECO:0000256" key="7">
    <source>
        <dbReference type="ARBA" id="ARBA00022692"/>
    </source>
</evidence>
<dbReference type="AlphaFoldDB" id="A0A136WJJ6"/>
<evidence type="ECO:0000256" key="10">
    <source>
        <dbReference type="ARBA" id="ARBA00022840"/>
    </source>
</evidence>
<feature type="coiled-coil region" evidence="14">
    <location>
        <begin position="435"/>
        <end position="504"/>
    </location>
</feature>
<organism evidence="18 19">
    <name type="scientific">Anaerotignum neopropionicum</name>
    <dbReference type="NCBI Taxonomy" id="36847"/>
    <lineage>
        <taxon>Bacteria</taxon>
        <taxon>Bacillati</taxon>
        <taxon>Bacillota</taxon>
        <taxon>Clostridia</taxon>
        <taxon>Lachnospirales</taxon>
        <taxon>Anaerotignaceae</taxon>
        <taxon>Anaerotignum</taxon>
    </lineage>
</organism>
<feature type="transmembrane region" description="Helical" evidence="16">
    <location>
        <begin position="166"/>
        <end position="190"/>
    </location>
</feature>
<feature type="domain" description="Histidine kinase" evidence="17">
    <location>
        <begin position="407"/>
        <end position="619"/>
    </location>
</feature>
<accession>A0A136WJJ6</accession>
<evidence type="ECO:0000256" key="9">
    <source>
        <dbReference type="ARBA" id="ARBA00022777"/>
    </source>
</evidence>
<gene>
    <name evidence="18" type="primary">saeS</name>
    <name evidence="18" type="ORF">CLNEO_06260</name>
</gene>
<dbReference type="OrthoDB" id="9792991at2"/>
<evidence type="ECO:0000256" key="8">
    <source>
        <dbReference type="ARBA" id="ARBA00022741"/>
    </source>
</evidence>
<dbReference type="InterPro" id="IPR003594">
    <property type="entry name" value="HATPase_dom"/>
</dbReference>
<evidence type="ECO:0000256" key="16">
    <source>
        <dbReference type="SAM" id="Phobius"/>
    </source>
</evidence>
<comment type="caution">
    <text evidence="18">The sequence shown here is derived from an EMBL/GenBank/DDBJ whole genome shotgun (WGS) entry which is preliminary data.</text>
</comment>
<keyword evidence="6 18" id="KW-0808">Transferase</keyword>
<dbReference type="Gene3D" id="1.10.287.130">
    <property type="match status" value="1"/>
</dbReference>
<dbReference type="SMART" id="SM00387">
    <property type="entry name" value="HATPase_c"/>
    <property type="match status" value="1"/>
</dbReference>
<dbReference type="Pfam" id="PF00512">
    <property type="entry name" value="HisKA"/>
    <property type="match status" value="1"/>
</dbReference>
<dbReference type="PATRIC" id="fig|36847.3.peg.771"/>
<dbReference type="InterPro" id="IPR005467">
    <property type="entry name" value="His_kinase_dom"/>
</dbReference>
<dbReference type="PANTHER" id="PTHR45528">
    <property type="entry name" value="SENSOR HISTIDINE KINASE CPXA"/>
    <property type="match status" value="1"/>
</dbReference>
<dbReference type="InterPro" id="IPR036097">
    <property type="entry name" value="HisK_dim/P_sf"/>
</dbReference>
<keyword evidence="9 18" id="KW-0418">Kinase</keyword>
<dbReference type="CDD" id="cd00082">
    <property type="entry name" value="HisKA"/>
    <property type="match status" value="1"/>
</dbReference>
<evidence type="ECO:0000256" key="3">
    <source>
        <dbReference type="ARBA" id="ARBA00012438"/>
    </source>
</evidence>
<dbReference type="RefSeq" id="WP_066084253.1">
    <property type="nucleotide sequence ID" value="NZ_LRVM01000001.1"/>
</dbReference>
<evidence type="ECO:0000256" key="2">
    <source>
        <dbReference type="ARBA" id="ARBA00004651"/>
    </source>
</evidence>
<keyword evidence="12" id="KW-0902">Two-component regulatory system</keyword>
<dbReference type="PROSITE" id="PS50109">
    <property type="entry name" value="HIS_KIN"/>
    <property type="match status" value="1"/>
</dbReference>
<keyword evidence="14" id="KW-0175">Coiled coil</keyword>
<evidence type="ECO:0000256" key="6">
    <source>
        <dbReference type="ARBA" id="ARBA00022679"/>
    </source>
</evidence>
<evidence type="ECO:0000313" key="19">
    <source>
        <dbReference type="Proteomes" id="UP000070539"/>
    </source>
</evidence>
<feature type="transmembrane region" description="Helical" evidence="16">
    <location>
        <begin position="239"/>
        <end position="262"/>
    </location>
</feature>
<dbReference type="Pfam" id="PF02518">
    <property type="entry name" value="HATPase_c"/>
    <property type="match status" value="1"/>
</dbReference>
<dbReference type="GO" id="GO:0005886">
    <property type="term" value="C:plasma membrane"/>
    <property type="evidence" value="ECO:0007669"/>
    <property type="project" value="UniProtKB-SubCell"/>
</dbReference>
<dbReference type="EMBL" id="LRVM01000001">
    <property type="protein sequence ID" value="KXL54519.1"/>
    <property type="molecule type" value="Genomic_DNA"/>
</dbReference>
<keyword evidence="7 16" id="KW-0812">Transmembrane</keyword>
<sequence>MTKVTHNLGFKVLALFLAVISAVLSFISVSAVVVGGESGFYSGKPLSYYETPWCKWITNQYVDRVMGMYQYNPDDLEDWVENTNFGYVIIDSGGEKVGEGNVSETAVLAQSIPFPVYETYTVSEGWISYDAPLELQLRAYIKNPLTAYDDYFLTYRLYELAHEFRMWLLLLALGSVLTFFASIIYLLCAAGHRGNTEEITPNLQDRIPLEIYFGLLMMLAVVPIMGLQVIYPFDHFRDIILLFGVLVYTAVLGIAALMTIATRLKMGKWWRNSITYWFFRIGWKFVVGIFVTIRDTITALPMTWKYAVTWFMLSLFYFANSHNSGGVFLVNCIIMVLVLSVASQLQNLKKAGEQLANGNLDYKVDTSKMFRVFRRHGNNLNSLSKGAAIAMEQKMKSERLKTELITNVSHDIKTPLTSIINYVDLLKKEEQTGKAQEYLEVLDRQSRRLKKLTEDLVEASKASTGNISTHLVPTDLCELVHQGVAEYEEKLEQANLEVVVSAAEPVFGMVDGNLTWRILSNLLSNACKYSQIGTRVYVEISKKGNAAVISMKNTSRDQLNIAPDELMERFVRGDSSRSTEGSGLGLNIARSLVELQKGRFTISIEGDLFKAYVQCPLAKAPAPPPPPVQEENTKVPEEHPKAKETKEDKLEENK</sequence>
<feature type="transmembrane region" description="Helical" evidence="16">
    <location>
        <begin position="211"/>
        <end position="233"/>
    </location>
</feature>
<evidence type="ECO:0000256" key="12">
    <source>
        <dbReference type="ARBA" id="ARBA00023012"/>
    </source>
</evidence>
<protein>
    <recommendedName>
        <fullName evidence="3">histidine kinase</fullName>
        <ecNumber evidence="3">2.7.13.3</ecNumber>
    </recommendedName>
</protein>
<dbReference type="SUPFAM" id="SSF55874">
    <property type="entry name" value="ATPase domain of HSP90 chaperone/DNA topoisomerase II/histidine kinase"/>
    <property type="match status" value="1"/>
</dbReference>
<keyword evidence="10" id="KW-0067">ATP-binding</keyword>
<name>A0A136WJJ6_9FIRM</name>
<dbReference type="EC" id="2.7.13.3" evidence="3"/>
<dbReference type="GO" id="GO:0000155">
    <property type="term" value="F:phosphorelay sensor kinase activity"/>
    <property type="evidence" value="ECO:0007669"/>
    <property type="project" value="InterPro"/>
</dbReference>
<dbReference type="GO" id="GO:0005524">
    <property type="term" value="F:ATP binding"/>
    <property type="evidence" value="ECO:0007669"/>
    <property type="project" value="UniProtKB-KW"/>
</dbReference>
<feature type="compositionally biased region" description="Basic and acidic residues" evidence="15">
    <location>
        <begin position="631"/>
        <end position="654"/>
    </location>
</feature>
<dbReference type="InterPro" id="IPR050398">
    <property type="entry name" value="HssS/ArlS-like"/>
</dbReference>
<keyword evidence="5" id="KW-0597">Phosphoprotein</keyword>
<evidence type="ECO:0000256" key="14">
    <source>
        <dbReference type="SAM" id="Coils"/>
    </source>
</evidence>
<dbReference type="STRING" id="36847.CLNEO_06260"/>
<reference evidence="18 19" key="1">
    <citation type="submission" date="2016-01" db="EMBL/GenBank/DDBJ databases">
        <title>Genome sequence of Clostridium neopropionicum X4, DSM-3847.</title>
        <authorList>
            <person name="Poehlein A."/>
            <person name="Beck M.H."/>
            <person name="Bengelsdorf F.R."/>
            <person name="Daniel R."/>
            <person name="Duerre P."/>
        </authorList>
    </citation>
    <scope>NUCLEOTIDE SEQUENCE [LARGE SCALE GENOMIC DNA]</scope>
    <source>
        <strain evidence="18 19">DSM-3847</strain>
    </source>
</reference>
<dbReference type="FunFam" id="1.10.287.130:FF:000001">
    <property type="entry name" value="Two-component sensor histidine kinase"/>
    <property type="match status" value="1"/>
</dbReference>
<evidence type="ECO:0000256" key="11">
    <source>
        <dbReference type="ARBA" id="ARBA00022989"/>
    </source>
</evidence>
<keyword evidence="8" id="KW-0547">Nucleotide-binding</keyword>
<comment type="catalytic activity">
    <reaction evidence="1">
        <text>ATP + protein L-histidine = ADP + protein N-phospho-L-histidine.</text>
        <dbReference type="EC" id="2.7.13.3"/>
    </reaction>
</comment>
<evidence type="ECO:0000256" key="4">
    <source>
        <dbReference type="ARBA" id="ARBA00022475"/>
    </source>
</evidence>
<comment type="subcellular location">
    <subcellularLocation>
        <location evidence="2">Cell membrane</location>
        <topology evidence="2">Multi-pass membrane protein</topology>
    </subcellularLocation>
</comment>
<evidence type="ECO:0000256" key="13">
    <source>
        <dbReference type="ARBA" id="ARBA00023136"/>
    </source>
</evidence>
<feature type="transmembrane region" description="Helical" evidence="16">
    <location>
        <begin position="299"/>
        <end position="319"/>
    </location>
</feature>
<dbReference type="SMART" id="SM00388">
    <property type="entry name" value="HisKA"/>
    <property type="match status" value="1"/>
</dbReference>
<evidence type="ECO:0000256" key="1">
    <source>
        <dbReference type="ARBA" id="ARBA00000085"/>
    </source>
</evidence>
<dbReference type="SUPFAM" id="SSF47384">
    <property type="entry name" value="Homodimeric domain of signal transducing histidine kinase"/>
    <property type="match status" value="1"/>
</dbReference>
<evidence type="ECO:0000256" key="5">
    <source>
        <dbReference type="ARBA" id="ARBA00022553"/>
    </source>
</evidence>
<proteinExistence type="predicted"/>
<dbReference type="InterPro" id="IPR036890">
    <property type="entry name" value="HATPase_C_sf"/>
</dbReference>
<evidence type="ECO:0000313" key="18">
    <source>
        <dbReference type="EMBL" id="KXL54519.1"/>
    </source>
</evidence>
<dbReference type="Proteomes" id="UP000070539">
    <property type="component" value="Unassembled WGS sequence"/>
</dbReference>
<feature type="transmembrane region" description="Helical" evidence="16">
    <location>
        <begin position="326"/>
        <end position="345"/>
    </location>
</feature>
<dbReference type="InterPro" id="IPR003661">
    <property type="entry name" value="HisK_dim/P_dom"/>
</dbReference>
<feature type="transmembrane region" description="Helical" evidence="16">
    <location>
        <begin position="12"/>
        <end position="34"/>
    </location>
</feature>
<evidence type="ECO:0000259" key="17">
    <source>
        <dbReference type="PROSITE" id="PS50109"/>
    </source>
</evidence>
<keyword evidence="4" id="KW-1003">Cell membrane</keyword>
<dbReference type="PANTHER" id="PTHR45528:SF1">
    <property type="entry name" value="SENSOR HISTIDINE KINASE CPXA"/>
    <property type="match status" value="1"/>
</dbReference>
<keyword evidence="19" id="KW-1185">Reference proteome</keyword>
<feature type="region of interest" description="Disordered" evidence="15">
    <location>
        <begin position="619"/>
        <end position="654"/>
    </location>
</feature>